<evidence type="ECO:0000256" key="1">
    <source>
        <dbReference type="SAM" id="MobiDB-lite"/>
    </source>
</evidence>
<evidence type="ECO:0000313" key="4">
    <source>
        <dbReference type="Proteomes" id="UP000244880"/>
    </source>
</evidence>
<keyword evidence="2" id="KW-0812">Transmembrane</keyword>
<keyword evidence="2" id="KW-1133">Transmembrane helix</keyword>
<dbReference type="EMBL" id="OMOR01000001">
    <property type="protein sequence ID" value="SPH21307.1"/>
    <property type="molecule type" value="Genomic_DNA"/>
</dbReference>
<dbReference type="RefSeq" id="WP_108828399.1">
    <property type="nucleotide sequence ID" value="NZ_OMOR01000001.1"/>
</dbReference>
<dbReference type="OrthoDB" id="3182597at2"/>
<keyword evidence="2" id="KW-0472">Membrane</keyword>
<evidence type="ECO:0000256" key="2">
    <source>
        <dbReference type="SAM" id="Phobius"/>
    </source>
</evidence>
<dbReference type="Proteomes" id="UP000244880">
    <property type="component" value="Unassembled WGS sequence"/>
</dbReference>
<evidence type="ECO:0000313" key="3">
    <source>
        <dbReference type="EMBL" id="SPH21307.1"/>
    </source>
</evidence>
<feature type="region of interest" description="Disordered" evidence="1">
    <location>
        <begin position="42"/>
        <end position="68"/>
    </location>
</feature>
<evidence type="ECO:0008006" key="5">
    <source>
        <dbReference type="Google" id="ProtNLM"/>
    </source>
</evidence>
<protein>
    <recommendedName>
        <fullName evidence="5">Primosomal protein N' (Replication factor Y)-superfamily II helicase</fullName>
    </recommendedName>
</protein>
<proteinExistence type="predicted"/>
<keyword evidence="4" id="KW-1185">Reference proteome</keyword>
<dbReference type="AlphaFoldDB" id="A0A2R8BDZ8"/>
<gene>
    <name evidence="3" type="ORF">ASD8599_02059</name>
</gene>
<sequence>METLQADQTSLQCPNCAGQCLFSPTKQALTCLSCGTPHPVLDPENDTDASGEFPFDPNAPESDKPQVTKERAHQCQTCGGTVIFTAENLSERCPYCDGAVVLGRQDIGYRTKALIPFQADADFAQRQALAWVAGRKAAPSDLSGTVSKGRVAGLYVPFWTFDSEEAVNYWAMHTTGSGDNRRTRKIKGAMHIRFNDLLMPASPHVTPLIRDGILHDFTPSDLRPYDAGFLAGFAAERHHQSVQEGLDSNADDKRWLIRNRIRGHINKSGVHNINYQTDTSGIHYRRILLPVWVLHYTYRAKPYKVVVSGIDGRTFGERPFSKLKVAAYSAAISAGTIAFGLAWGAAGIL</sequence>
<organism evidence="3 4">
    <name type="scientific">Ascidiaceihabitans donghaensis</name>
    <dbReference type="NCBI Taxonomy" id="1510460"/>
    <lineage>
        <taxon>Bacteria</taxon>
        <taxon>Pseudomonadati</taxon>
        <taxon>Pseudomonadota</taxon>
        <taxon>Alphaproteobacteria</taxon>
        <taxon>Rhodobacterales</taxon>
        <taxon>Paracoccaceae</taxon>
        <taxon>Ascidiaceihabitans</taxon>
    </lineage>
</organism>
<accession>A0A2R8BDZ8</accession>
<reference evidence="3 4" key="1">
    <citation type="submission" date="2018-03" db="EMBL/GenBank/DDBJ databases">
        <authorList>
            <person name="Keele B.F."/>
        </authorList>
    </citation>
    <scope>NUCLEOTIDE SEQUENCE [LARGE SCALE GENOMIC DNA]</scope>
    <source>
        <strain evidence="3 4">CECT 8599</strain>
    </source>
</reference>
<name>A0A2R8BDZ8_9RHOB</name>
<feature type="transmembrane region" description="Helical" evidence="2">
    <location>
        <begin position="325"/>
        <end position="346"/>
    </location>
</feature>